<feature type="non-terminal residue" evidence="1">
    <location>
        <position position="1"/>
    </location>
</feature>
<reference evidence="2" key="1">
    <citation type="journal article" date="2013" name="Nat. Genet.">
        <title>The duck genome and transcriptome provide insight into an avian influenza virus reservoir species.</title>
        <authorList>
            <person name="Huang Y."/>
            <person name="Li Y."/>
            <person name="Burt D.W."/>
            <person name="Chen H."/>
            <person name="Zhang Y."/>
            <person name="Qian W."/>
            <person name="Kim H."/>
            <person name="Gan S."/>
            <person name="Zhao Y."/>
            <person name="Li J."/>
            <person name="Yi K."/>
            <person name="Feng H."/>
            <person name="Zhu P."/>
            <person name="Li B."/>
            <person name="Liu Q."/>
            <person name="Fairley S."/>
            <person name="Magor K.E."/>
            <person name="Du Z."/>
            <person name="Hu X."/>
            <person name="Goodman L."/>
            <person name="Tafer H."/>
            <person name="Vignal A."/>
            <person name="Lee T."/>
            <person name="Kim K.W."/>
            <person name="Sheng Z."/>
            <person name="An Y."/>
            <person name="Searle S."/>
            <person name="Herrero J."/>
            <person name="Groenen M.A."/>
            <person name="Crooijmans R.P."/>
            <person name="Faraut T."/>
            <person name="Cai Q."/>
            <person name="Webster R.G."/>
            <person name="Aldridge J.R."/>
            <person name="Warren W.C."/>
            <person name="Bartschat S."/>
            <person name="Kehr S."/>
            <person name="Marz M."/>
            <person name="Stadler P.F."/>
            <person name="Smith J."/>
            <person name="Kraus R.H."/>
            <person name="Zhao Y."/>
            <person name="Ren L."/>
            <person name="Fei J."/>
            <person name="Morisson M."/>
            <person name="Kaiser P."/>
            <person name="Griffin D.K."/>
            <person name="Rao M."/>
            <person name="Pitel F."/>
            <person name="Wang J."/>
            <person name="Li N."/>
        </authorList>
    </citation>
    <scope>NUCLEOTIDE SEQUENCE [LARGE SCALE GENOMIC DNA]</scope>
</reference>
<name>R0LPZ2_ANAPL</name>
<protein>
    <submittedName>
        <fullName evidence="1">Uncharacterized protein</fullName>
    </submittedName>
</protein>
<feature type="non-terminal residue" evidence="1">
    <location>
        <position position="37"/>
    </location>
</feature>
<proteinExistence type="predicted"/>
<evidence type="ECO:0000313" key="2">
    <source>
        <dbReference type="Proteomes" id="UP000296049"/>
    </source>
</evidence>
<keyword evidence="2" id="KW-1185">Reference proteome</keyword>
<dbReference type="AlphaFoldDB" id="R0LPZ2"/>
<dbReference type="EMBL" id="KB742963">
    <property type="protein sequence ID" value="EOB02458.1"/>
    <property type="molecule type" value="Genomic_DNA"/>
</dbReference>
<gene>
    <name evidence="1" type="ORF">Anapl_11352</name>
</gene>
<evidence type="ECO:0000313" key="1">
    <source>
        <dbReference type="EMBL" id="EOB02458.1"/>
    </source>
</evidence>
<dbReference type="Proteomes" id="UP000296049">
    <property type="component" value="Unassembled WGS sequence"/>
</dbReference>
<sequence length="37" mass="4417">SQGLCLEPTLHFRMEDTQDKFDKEMNWKNNDSDINLC</sequence>
<organism evidence="1 2">
    <name type="scientific">Anas platyrhynchos</name>
    <name type="common">Mallard</name>
    <name type="synonym">Anas boschas</name>
    <dbReference type="NCBI Taxonomy" id="8839"/>
    <lineage>
        <taxon>Eukaryota</taxon>
        <taxon>Metazoa</taxon>
        <taxon>Chordata</taxon>
        <taxon>Craniata</taxon>
        <taxon>Vertebrata</taxon>
        <taxon>Euteleostomi</taxon>
        <taxon>Archelosauria</taxon>
        <taxon>Archosauria</taxon>
        <taxon>Dinosauria</taxon>
        <taxon>Saurischia</taxon>
        <taxon>Theropoda</taxon>
        <taxon>Coelurosauria</taxon>
        <taxon>Aves</taxon>
        <taxon>Neognathae</taxon>
        <taxon>Galloanserae</taxon>
        <taxon>Anseriformes</taxon>
        <taxon>Anatidae</taxon>
        <taxon>Anatinae</taxon>
        <taxon>Anas</taxon>
    </lineage>
</organism>
<accession>R0LPZ2</accession>